<keyword evidence="6" id="KW-1185">Reference proteome</keyword>
<evidence type="ECO:0000259" key="3">
    <source>
        <dbReference type="Pfam" id="PF07587"/>
    </source>
</evidence>
<dbReference type="InterPro" id="IPR011444">
    <property type="entry name" value="DUF1549"/>
</dbReference>
<name>A0A518IXT8_9BACT</name>
<dbReference type="InterPro" id="IPR011429">
    <property type="entry name" value="Cyt_c_Planctomycete-type"/>
</dbReference>
<dbReference type="InterPro" id="IPR022655">
    <property type="entry name" value="DUF1553"/>
</dbReference>
<dbReference type="Proteomes" id="UP000316770">
    <property type="component" value="Chromosome"/>
</dbReference>
<reference evidence="5 6" key="1">
    <citation type="submission" date="2019-02" db="EMBL/GenBank/DDBJ databases">
        <title>Deep-cultivation of Planctomycetes and their phenomic and genomic characterization uncovers novel biology.</title>
        <authorList>
            <person name="Wiegand S."/>
            <person name="Jogler M."/>
            <person name="Boedeker C."/>
            <person name="Pinto D."/>
            <person name="Vollmers J."/>
            <person name="Rivas-Marin E."/>
            <person name="Kohn T."/>
            <person name="Peeters S.H."/>
            <person name="Heuer A."/>
            <person name="Rast P."/>
            <person name="Oberbeckmann S."/>
            <person name="Bunk B."/>
            <person name="Jeske O."/>
            <person name="Meyerdierks A."/>
            <person name="Storesund J.E."/>
            <person name="Kallscheuer N."/>
            <person name="Luecker S."/>
            <person name="Lage O.M."/>
            <person name="Pohl T."/>
            <person name="Merkel B.J."/>
            <person name="Hornburger P."/>
            <person name="Mueller R.-W."/>
            <person name="Bruemmer F."/>
            <person name="Labrenz M."/>
            <person name="Spormann A.M."/>
            <person name="Op den Camp H."/>
            <person name="Overmann J."/>
            <person name="Amann R."/>
            <person name="Jetten M.S.M."/>
            <person name="Mascher T."/>
            <person name="Medema M.H."/>
            <person name="Devos D.P."/>
            <person name="Kaster A.-K."/>
            <person name="Ovreas L."/>
            <person name="Rohde M."/>
            <person name="Galperin M.Y."/>
            <person name="Jogler C."/>
        </authorList>
    </citation>
    <scope>NUCLEOTIDE SEQUENCE [LARGE SCALE GENOMIC DNA]</scope>
    <source>
        <strain evidence="5 6">Mal33</strain>
    </source>
</reference>
<evidence type="ECO:0000256" key="1">
    <source>
        <dbReference type="SAM" id="SignalP"/>
    </source>
</evidence>
<evidence type="ECO:0000313" key="5">
    <source>
        <dbReference type="EMBL" id="QDV57898.1"/>
    </source>
</evidence>
<dbReference type="PANTHER" id="PTHR35889">
    <property type="entry name" value="CYCLOINULO-OLIGOSACCHARIDE FRUCTANOTRANSFERASE-RELATED"/>
    <property type="match status" value="1"/>
</dbReference>
<feature type="domain" description="DUF1549" evidence="2">
    <location>
        <begin position="162"/>
        <end position="364"/>
    </location>
</feature>
<dbReference type="PANTHER" id="PTHR35889:SF3">
    <property type="entry name" value="F-BOX DOMAIN-CONTAINING PROTEIN"/>
    <property type="match status" value="1"/>
</dbReference>
<dbReference type="Pfam" id="PF07587">
    <property type="entry name" value="PSD1"/>
    <property type="match status" value="1"/>
</dbReference>
<evidence type="ECO:0000259" key="4">
    <source>
        <dbReference type="Pfam" id="PF07635"/>
    </source>
</evidence>
<sequence length="749" mass="84132" precursor="true">MRWRKLLLVFAIAPFASGPTAANEANFETEVAPLLIKRCVECHQGRDPSGNLLLTTAEGFHQGGDSGPVIDLENLGASYFLHRVADGEMPPESRGQSQKLPDEEIEVLRRWIVGGAKWPEGRVLDLFERTSDVRGGRDLWSLQPVERPAVPQLESLQQPTNPIDAFILARLEQEQMQPAPTASKRELLRRLYFDLIGLPPTLAQIEAFEQDDSPQAFDQVVDQLLDMPQYGERWGRYWLDLVRYADTSGYERDQEKPFAWKYRDWVVAALNADMPYDRFVIEQLAGDELPQRTEASVIATGFLRLGTWNDEPNDPLDYQYDRLEDLVHTTSSTFLAMTVKCARCHDHKFDAITHEDYYRMASAFWAGPIATRARSLLGGPKPNELGATEVLGWTDLGPTPPPLHVLKNGEREVPLDEVVPASLSMIPALEKTFDAAPEGSKTSHRRLQLANWIATAENPLTARVLVNRIWQHHFGQGIVRSPNNFGFLADPPTHPRLLDWLADEFVQGGWKIKRLHKLILTSKTWQQSSTHPTAAEYAQKDSTNRLWWKSERRRLDAEALRDAMLAVSGELDLRVGGPGFRPSIAAAALEGLSKKSAAWNPSPADAQTRRSLYMFSKRGLLPPMMTTFNFSDATQSCGQRDVTTVPTQALVLMNNPFVHDRSSKLAKSIIENAKHPQDQVAQLWSIVYGRKPTAAETQLAQQHLETQLNRFEKLATTSSQETPAPSAETRAMASLAHVLLNSNEFIYID</sequence>
<protein>
    <submittedName>
        <fullName evidence="5">Planctomycete cytochrome C</fullName>
    </submittedName>
</protein>
<evidence type="ECO:0000313" key="6">
    <source>
        <dbReference type="Proteomes" id="UP000316770"/>
    </source>
</evidence>
<organism evidence="5 6">
    <name type="scientific">Rosistilla oblonga</name>
    <dbReference type="NCBI Taxonomy" id="2527990"/>
    <lineage>
        <taxon>Bacteria</taxon>
        <taxon>Pseudomonadati</taxon>
        <taxon>Planctomycetota</taxon>
        <taxon>Planctomycetia</taxon>
        <taxon>Pirellulales</taxon>
        <taxon>Pirellulaceae</taxon>
        <taxon>Rosistilla</taxon>
    </lineage>
</organism>
<dbReference type="AlphaFoldDB" id="A0A518IXT8"/>
<proteinExistence type="predicted"/>
<dbReference type="RefSeq" id="WP_232529733.1">
    <property type="nucleotide sequence ID" value="NZ_CP036318.1"/>
</dbReference>
<feature type="chain" id="PRO_5021888926" evidence="1">
    <location>
        <begin position="22"/>
        <end position="749"/>
    </location>
</feature>
<feature type="signal peptide" evidence="1">
    <location>
        <begin position="1"/>
        <end position="21"/>
    </location>
</feature>
<gene>
    <name evidence="5" type="ORF">Mal33_39130</name>
</gene>
<dbReference type="Pfam" id="PF07583">
    <property type="entry name" value="PSCyt2"/>
    <property type="match status" value="1"/>
</dbReference>
<accession>A0A518IXT8</accession>
<feature type="domain" description="DUF1553" evidence="3">
    <location>
        <begin position="445"/>
        <end position="703"/>
    </location>
</feature>
<dbReference type="Pfam" id="PF07635">
    <property type="entry name" value="PSCyt1"/>
    <property type="match status" value="1"/>
</dbReference>
<dbReference type="EMBL" id="CP036318">
    <property type="protein sequence ID" value="QDV57898.1"/>
    <property type="molecule type" value="Genomic_DNA"/>
</dbReference>
<evidence type="ECO:0000259" key="2">
    <source>
        <dbReference type="Pfam" id="PF07583"/>
    </source>
</evidence>
<feature type="domain" description="Cytochrome C Planctomycete-type" evidence="4">
    <location>
        <begin position="39"/>
        <end position="92"/>
    </location>
</feature>
<keyword evidence="1" id="KW-0732">Signal</keyword>